<dbReference type="Proteomes" id="UP000673691">
    <property type="component" value="Unassembled WGS sequence"/>
</dbReference>
<evidence type="ECO:0000313" key="1">
    <source>
        <dbReference type="EMBL" id="KAG5463485.1"/>
    </source>
</evidence>
<name>A0A8H8A1Z8_9FUNG</name>
<proteinExistence type="predicted"/>
<comment type="caution">
    <text evidence="1">The sequence shown here is derived from an EMBL/GenBank/DDBJ whole genome shotgun (WGS) entry which is preliminary data.</text>
</comment>
<gene>
    <name evidence="1" type="ORF">BJ554DRAFT_7020</name>
</gene>
<keyword evidence="2" id="KW-1185">Reference proteome</keyword>
<dbReference type="AlphaFoldDB" id="A0A8H8A1Z8"/>
<reference evidence="1 2" key="1">
    <citation type="journal article" name="Sci. Rep.">
        <title>Genome-scale phylogenetic analyses confirm Olpidium as the closest living zoosporic fungus to the non-flagellated, terrestrial fungi.</title>
        <authorList>
            <person name="Chang Y."/>
            <person name="Rochon D."/>
            <person name="Sekimoto S."/>
            <person name="Wang Y."/>
            <person name="Chovatia M."/>
            <person name="Sandor L."/>
            <person name="Salamov A."/>
            <person name="Grigoriev I.V."/>
            <person name="Stajich J.E."/>
            <person name="Spatafora J.W."/>
        </authorList>
    </citation>
    <scope>NUCLEOTIDE SEQUENCE [LARGE SCALE GENOMIC DNA]</scope>
    <source>
        <strain evidence="1">S191</strain>
    </source>
</reference>
<organism evidence="1 2">
    <name type="scientific">Olpidium bornovanus</name>
    <dbReference type="NCBI Taxonomy" id="278681"/>
    <lineage>
        <taxon>Eukaryota</taxon>
        <taxon>Fungi</taxon>
        <taxon>Fungi incertae sedis</taxon>
        <taxon>Olpidiomycota</taxon>
        <taxon>Olpidiomycotina</taxon>
        <taxon>Olpidiomycetes</taxon>
        <taxon>Olpidiales</taxon>
        <taxon>Olpidiaceae</taxon>
        <taxon>Olpidium</taxon>
    </lineage>
</organism>
<sequence>MFPLPPQMEGRHNKQVPEGAVHFGVGIPAGGNTEKGRRAKIQDVLEWKTCGKHTVAKYMRWEDLITSEKIVEYVARCNRAASPSDYRMKRSIVKKINTRLPQMASALPWGRFPDPRTIFVCQNWA</sequence>
<evidence type="ECO:0000313" key="2">
    <source>
        <dbReference type="Proteomes" id="UP000673691"/>
    </source>
</evidence>
<accession>A0A8H8A1Z8</accession>
<protein>
    <submittedName>
        <fullName evidence="1">Uncharacterized protein</fullName>
    </submittedName>
</protein>
<dbReference type="EMBL" id="JAEFCI010000523">
    <property type="protein sequence ID" value="KAG5463485.1"/>
    <property type="molecule type" value="Genomic_DNA"/>
</dbReference>